<dbReference type="AlphaFoldDB" id="A0A4S8LGC6"/>
<feature type="transmembrane region" description="Helical" evidence="2">
    <location>
        <begin position="104"/>
        <end position="120"/>
    </location>
</feature>
<organism evidence="3 4">
    <name type="scientific">Dendrothele bispora (strain CBS 962.96)</name>
    <dbReference type="NCBI Taxonomy" id="1314807"/>
    <lineage>
        <taxon>Eukaryota</taxon>
        <taxon>Fungi</taxon>
        <taxon>Dikarya</taxon>
        <taxon>Basidiomycota</taxon>
        <taxon>Agaricomycotina</taxon>
        <taxon>Agaricomycetes</taxon>
        <taxon>Agaricomycetidae</taxon>
        <taxon>Agaricales</taxon>
        <taxon>Agaricales incertae sedis</taxon>
        <taxon>Dendrothele</taxon>
    </lineage>
</organism>
<dbReference type="EMBL" id="ML179435">
    <property type="protein sequence ID" value="THU87783.1"/>
    <property type="molecule type" value="Genomic_DNA"/>
</dbReference>
<feature type="compositionally biased region" description="Polar residues" evidence="1">
    <location>
        <begin position="233"/>
        <end position="244"/>
    </location>
</feature>
<dbReference type="OrthoDB" id="3364886at2759"/>
<dbReference type="Proteomes" id="UP000297245">
    <property type="component" value="Unassembled WGS sequence"/>
</dbReference>
<feature type="transmembrane region" description="Helical" evidence="2">
    <location>
        <begin position="127"/>
        <end position="148"/>
    </location>
</feature>
<evidence type="ECO:0000256" key="2">
    <source>
        <dbReference type="SAM" id="Phobius"/>
    </source>
</evidence>
<feature type="transmembrane region" description="Helical" evidence="2">
    <location>
        <begin position="63"/>
        <end position="84"/>
    </location>
</feature>
<accession>A0A4S8LGC6</accession>
<sequence length="263" mass="28439">MTSLLSDLSSFPLTYALPSPACLHFHWCLPHSGPLSLLCTFAPQYDAIPDSFTSPSGKKKFQFIFIGGIGGLLIEYSFGLHLTMFLSLLIPNSFPSISPPSEKSFIAIWLLPSLLTTFLGSQHKHAALAFAGVTDGVIILPSFITPILTLPRPSPSGTTPTSLPSVSHLFYRLIQIGPIDSAISPYTGLGKCLVEVLVEVEFGVVREQKNDRWSASKSSSNSTSDEEMDLSRAPQTPCQPIQGLSTDTTSSFTFSPILTQSTR</sequence>
<keyword evidence="2" id="KW-1133">Transmembrane helix</keyword>
<evidence type="ECO:0000313" key="3">
    <source>
        <dbReference type="EMBL" id="THU87783.1"/>
    </source>
</evidence>
<keyword evidence="2" id="KW-0812">Transmembrane</keyword>
<evidence type="ECO:0000256" key="1">
    <source>
        <dbReference type="SAM" id="MobiDB-lite"/>
    </source>
</evidence>
<keyword evidence="2" id="KW-0472">Membrane</keyword>
<feature type="region of interest" description="Disordered" evidence="1">
    <location>
        <begin position="213"/>
        <end position="263"/>
    </location>
</feature>
<reference evidence="3 4" key="1">
    <citation type="journal article" date="2019" name="Nat. Ecol. Evol.">
        <title>Megaphylogeny resolves global patterns of mushroom evolution.</title>
        <authorList>
            <person name="Varga T."/>
            <person name="Krizsan K."/>
            <person name="Foldi C."/>
            <person name="Dima B."/>
            <person name="Sanchez-Garcia M."/>
            <person name="Sanchez-Ramirez S."/>
            <person name="Szollosi G.J."/>
            <person name="Szarkandi J.G."/>
            <person name="Papp V."/>
            <person name="Albert L."/>
            <person name="Andreopoulos W."/>
            <person name="Angelini C."/>
            <person name="Antonin V."/>
            <person name="Barry K.W."/>
            <person name="Bougher N.L."/>
            <person name="Buchanan P."/>
            <person name="Buyck B."/>
            <person name="Bense V."/>
            <person name="Catcheside P."/>
            <person name="Chovatia M."/>
            <person name="Cooper J."/>
            <person name="Damon W."/>
            <person name="Desjardin D."/>
            <person name="Finy P."/>
            <person name="Geml J."/>
            <person name="Haridas S."/>
            <person name="Hughes K."/>
            <person name="Justo A."/>
            <person name="Karasinski D."/>
            <person name="Kautmanova I."/>
            <person name="Kiss B."/>
            <person name="Kocsube S."/>
            <person name="Kotiranta H."/>
            <person name="LaButti K.M."/>
            <person name="Lechner B.E."/>
            <person name="Liimatainen K."/>
            <person name="Lipzen A."/>
            <person name="Lukacs Z."/>
            <person name="Mihaltcheva S."/>
            <person name="Morgado L.N."/>
            <person name="Niskanen T."/>
            <person name="Noordeloos M.E."/>
            <person name="Ohm R.A."/>
            <person name="Ortiz-Santana B."/>
            <person name="Ovrebo C."/>
            <person name="Racz N."/>
            <person name="Riley R."/>
            <person name="Savchenko A."/>
            <person name="Shiryaev A."/>
            <person name="Soop K."/>
            <person name="Spirin V."/>
            <person name="Szebenyi C."/>
            <person name="Tomsovsky M."/>
            <person name="Tulloss R.E."/>
            <person name="Uehling J."/>
            <person name="Grigoriev I.V."/>
            <person name="Vagvolgyi C."/>
            <person name="Papp T."/>
            <person name="Martin F.M."/>
            <person name="Miettinen O."/>
            <person name="Hibbett D.S."/>
            <person name="Nagy L.G."/>
        </authorList>
    </citation>
    <scope>NUCLEOTIDE SEQUENCE [LARGE SCALE GENOMIC DNA]</scope>
    <source>
        <strain evidence="3 4">CBS 962.96</strain>
    </source>
</reference>
<protein>
    <submittedName>
        <fullName evidence="3">Uncharacterized protein</fullName>
    </submittedName>
</protein>
<name>A0A4S8LGC6_DENBC</name>
<feature type="compositionally biased region" description="Low complexity" evidence="1">
    <location>
        <begin position="245"/>
        <end position="255"/>
    </location>
</feature>
<evidence type="ECO:0000313" key="4">
    <source>
        <dbReference type="Proteomes" id="UP000297245"/>
    </source>
</evidence>
<keyword evidence="4" id="KW-1185">Reference proteome</keyword>
<proteinExistence type="predicted"/>
<gene>
    <name evidence="3" type="ORF">K435DRAFT_866922</name>
</gene>